<evidence type="ECO:0000256" key="1">
    <source>
        <dbReference type="ARBA" id="ARBA00022723"/>
    </source>
</evidence>
<keyword evidence="5" id="KW-0175">Coiled coil</keyword>
<dbReference type="InterPro" id="IPR003649">
    <property type="entry name" value="Bbox_C"/>
</dbReference>
<reference evidence="7 8" key="1">
    <citation type="submission" date="2024-08" db="EMBL/GenBank/DDBJ databases">
        <title>Gnathostoma spinigerum genome.</title>
        <authorList>
            <person name="Gonzalez-Bertolin B."/>
            <person name="Monzon S."/>
            <person name="Zaballos A."/>
            <person name="Jimenez P."/>
            <person name="Dekumyoy P."/>
            <person name="Varona S."/>
            <person name="Cuesta I."/>
            <person name="Sumanam S."/>
            <person name="Adisakwattana P."/>
            <person name="Gasser R.B."/>
            <person name="Hernandez-Gonzalez A."/>
            <person name="Young N.D."/>
            <person name="Perteguer M.J."/>
        </authorList>
    </citation>
    <scope>NUCLEOTIDE SEQUENCE [LARGE SCALE GENOMIC DNA]</scope>
    <source>
        <strain evidence="7">AL3</strain>
        <tissue evidence="7">Liver</tissue>
    </source>
</reference>
<evidence type="ECO:0000256" key="4">
    <source>
        <dbReference type="PROSITE-ProRule" id="PRU00175"/>
    </source>
</evidence>
<dbReference type="PROSITE" id="PS50089">
    <property type="entry name" value="ZF_RING_2"/>
    <property type="match status" value="1"/>
</dbReference>
<accession>A0ABD6EHD6</accession>
<dbReference type="Proteomes" id="UP001608902">
    <property type="component" value="Unassembled WGS sequence"/>
</dbReference>
<feature type="coiled-coil region" evidence="5">
    <location>
        <begin position="169"/>
        <end position="196"/>
    </location>
</feature>
<feature type="domain" description="RING-type" evidence="6">
    <location>
        <begin position="51"/>
        <end position="92"/>
    </location>
</feature>
<dbReference type="PANTHER" id="PTHR25462">
    <property type="entry name" value="BONUS, ISOFORM C-RELATED"/>
    <property type="match status" value="1"/>
</dbReference>
<dbReference type="PANTHER" id="PTHR25462:SF299">
    <property type="entry name" value="E3 UBIQUITIN-PROTEIN LIGASE TRIM56"/>
    <property type="match status" value="1"/>
</dbReference>
<dbReference type="InterPro" id="IPR047153">
    <property type="entry name" value="TRIM45/56/19-like"/>
</dbReference>
<dbReference type="InterPro" id="IPR017907">
    <property type="entry name" value="Znf_RING_CS"/>
</dbReference>
<dbReference type="PROSITE" id="PS00518">
    <property type="entry name" value="ZF_RING_1"/>
    <property type="match status" value="1"/>
</dbReference>
<keyword evidence="1" id="KW-0479">Metal-binding</keyword>
<dbReference type="Gene3D" id="3.30.40.10">
    <property type="entry name" value="Zinc/RING finger domain, C3HC4 (zinc finger)"/>
    <property type="match status" value="1"/>
</dbReference>
<proteinExistence type="predicted"/>
<evidence type="ECO:0000256" key="3">
    <source>
        <dbReference type="ARBA" id="ARBA00022833"/>
    </source>
</evidence>
<evidence type="ECO:0000256" key="2">
    <source>
        <dbReference type="ARBA" id="ARBA00022771"/>
    </source>
</evidence>
<evidence type="ECO:0000259" key="6">
    <source>
        <dbReference type="PROSITE" id="PS50089"/>
    </source>
</evidence>
<organism evidence="7 8">
    <name type="scientific">Gnathostoma spinigerum</name>
    <dbReference type="NCBI Taxonomy" id="75299"/>
    <lineage>
        <taxon>Eukaryota</taxon>
        <taxon>Metazoa</taxon>
        <taxon>Ecdysozoa</taxon>
        <taxon>Nematoda</taxon>
        <taxon>Chromadorea</taxon>
        <taxon>Rhabditida</taxon>
        <taxon>Spirurina</taxon>
        <taxon>Gnathostomatomorpha</taxon>
        <taxon>Gnathostomatoidea</taxon>
        <taxon>Gnathostomatidae</taxon>
        <taxon>Gnathostoma</taxon>
    </lineage>
</organism>
<protein>
    <recommendedName>
        <fullName evidence="6">RING-type domain-containing protein</fullName>
    </recommendedName>
</protein>
<dbReference type="InterPro" id="IPR018957">
    <property type="entry name" value="Znf_C3HC4_RING-type"/>
</dbReference>
<keyword evidence="2 4" id="KW-0863">Zinc-finger</keyword>
<comment type="caution">
    <text evidence="7">The sequence shown here is derived from an EMBL/GenBank/DDBJ whole genome shotgun (WGS) entry which is preliminary data.</text>
</comment>
<dbReference type="SUPFAM" id="SSF57850">
    <property type="entry name" value="RING/U-box"/>
    <property type="match status" value="1"/>
</dbReference>
<dbReference type="CDD" id="cd16524">
    <property type="entry name" value="RING-HC_NHL-1-like"/>
    <property type="match status" value="1"/>
</dbReference>
<dbReference type="SMART" id="SM00502">
    <property type="entry name" value="BBC"/>
    <property type="match status" value="1"/>
</dbReference>
<dbReference type="EMBL" id="JBGFUD010004150">
    <property type="protein sequence ID" value="MFH4979400.1"/>
    <property type="molecule type" value="Genomic_DNA"/>
</dbReference>
<evidence type="ECO:0000256" key="5">
    <source>
        <dbReference type="SAM" id="Coils"/>
    </source>
</evidence>
<dbReference type="Pfam" id="PF00097">
    <property type="entry name" value="zf-C3HC4"/>
    <property type="match status" value="1"/>
</dbReference>
<keyword evidence="3" id="KW-0862">Zinc</keyword>
<sequence length="321" mass="37037">MASPQADHDVVSNNTDSGALDRIRQMLLCPPSSRPPEFSNPLEKIEQLLTCPICLDRYKQPRLLPCQHSFCLPCLEGCGDALHRTLKCPECRAEHSIPYDGVKAFPVNYTLTGFLEIHLQATDENAAQLEAYIKRYNLERCKICDEKAEVSVCPHCEKRTCCDCRTTHMEMLKRDLNRMLNQVKRLSNRITEASDGLNKGMDILNLNCETTKDEVKEYFRRYYRELKKREEMFVNEIDTFHSTELRLMRNLRDILEIESSNMSQGCAFLEAALKGERKVEDAELVRFKNIFAEGLEYLRNFQMDAMDGFCGCNRHGVMSIP</sequence>
<dbReference type="AlphaFoldDB" id="A0ABD6EHD6"/>
<keyword evidence="8" id="KW-1185">Reference proteome</keyword>
<dbReference type="GO" id="GO:0008270">
    <property type="term" value="F:zinc ion binding"/>
    <property type="evidence" value="ECO:0007669"/>
    <property type="project" value="UniProtKB-KW"/>
</dbReference>
<evidence type="ECO:0000313" key="8">
    <source>
        <dbReference type="Proteomes" id="UP001608902"/>
    </source>
</evidence>
<dbReference type="InterPro" id="IPR001841">
    <property type="entry name" value="Znf_RING"/>
</dbReference>
<dbReference type="InterPro" id="IPR013083">
    <property type="entry name" value="Znf_RING/FYVE/PHD"/>
</dbReference>
<name>A0ABD6EHD6_9BILA</name>
<gene>
    <name evidence="7" type="ORF">AB6A40_006109</name>
</gene>
<evidence type="ECO:0000313" key="7">
    <source>
        <dbReference type="EMBL" id="MFH4979400.1"/>
    </source>
</evidence>
<dbReference type="SMART" id="SM00184">
    <property type="entry name" value="RING"/>
    <property type="match status" value="1"/>
</dbReference>